<dbReference type="Proteomes" id="UP000307657">
    <property type="component" value="Unassembled WGS sequence"/>
</dbReference>
<dbReference type="AlphaFoldDB" id="A0A4U0F184"/>
<protein>
    <submittedName>
        <fullName evidence="2">Helix-turn-helix domain-containing protein</fullName>
    </submittedName>
</protein>
<keyword evidence="3" id="KW-1185">Reference proteome</keyword>
<sequence length="103" mass="12078">MNNPFEYIEARLDKIEILLLDIIQNPNNMSGDKHDNPIDIKAVSELTGLSVPTLYGYCHRREIPFHKIGNRSKFFRNEILAWIKSKKQETFKEIEANANKYLK</sequence>
<name>A0A4U0F184_9FLAO</name>
<proteinExistence type="predicted"/>
<comment type="caution">
    <text evidence="2">The sequence shown here is derived from an EMBL/GenBank/DDBJ whole genome shotgun (WGS) entry which is preliminary data.</text>
</comment>
<feature type="domain" description="Helix-turn-helix" evidence="1">
    <location>
        <begin position="39"/>
        <end position="86"/>
    </location>
</feature>
<gene>
    <name evidence="2" type="ORF">E5167_02805</name>
</gene>
<organism evidence="2 3">
    <name type="scientific">Pontimicrobium aquaticum</name>
    <dbReference type="NCBI Taxonomy" id="2565367"/>
    <lineage>
        <taxon>Bacteria</taxon>
        <taxon>Pseudomonadati</taxon>
        <taxon>Bacteroidota</taxon>
        <taxon>Flavobacteriia</taxon>
        <taxon>Flavobacteriales</taxon>
        <taxon>Flavobacteriaceae</taxon>
        <taxon>Pontimicrobium</taxon>
    </lineage>
</organism>
<dbReference type="Pfam" id="PF12728">
    <property type="entry name" value="HTH_17"/>
    <property type="match status" value="1"/>
</dbReference>
<evidence type="ECO:0000259" key="1">
    <source>
        <dbReference type="Pfam" id="PF12728"/>
    </source>
</evidence>
<dbReference type="EMBL" id="SUPL01000001">
    <property type="protein sequence ID" value="TJY38201.1"/>
    <property type="molecule type" value="Genomic_DNA"/>
</dbReference>
<dbReference type="RefSeq" id="WP_136840810.1">
    <property type="nucleotide sequence ID" value="NZ_SUPL01000001.1"/>
</dbReference>
<dbReference type="InterPro" id="IPR041657">
    <property type="entry name" value="HTH_17"/>
</dbReference>
<dbReference type="InterPro" id="IPR009061">
    <property type="entry name" value="DNA-bd_dom_put_sf"/>
</dbReference>
<evidence type="ECO:0000313" key="2">
    <source>
        <dbReference type="EMBL" id="TJY38201.1"/>
    </source>
</evidence>
<evidence type="ECO:0000313" key="3">
    <source>
        <dbReference type="Proteomes" id="UP000307657"/>
    </source>
</evidence>
<dbReference type="SUPFAM" id="SSF46955">
    <property type="entry name" value="Putative DNA-binding domain"/>
    <property type="match status" value="1"/>
</dbReference>
<reference evidence="2 3" key="1">
    <citation type="submission" date="2019-04" db="EMBL/GenBank/DDBJ databases">
        <title>Lacinutrix sp. nov., isolated from marine water.</title>
        <authorList>
            <person name="Kim W."/>
        </authorList>
    </citation>
    <scope>NUCLEOTIDE SEQUENCE [LARGE SCALE GENOMIC DNA]</scope>
    <source>
        <strain evidence="2 3">CAU 1491</strain>
    </source>
</reference>
<accession>A0A4U0F184</accession>
<dbReference type="OrthoDB" id="597977at2"/>